<feature type="compositionally biased region" description="Basic and acidic residues" evidence="1">
    <location>
        <begin position="113"/>
        <end position="130"/>
    </location>
</feature>
<evidence type="ECO:0000313" key="2">
    <source>
        <dbReference type="EMBL" id="KAK8733698.1"/>
    </source>
</evidence>
<proteinExistence type="predicted"/>
<accession>A0AAW0X1G1</accession>
<evidence type="ECO:0000256" key="1">
    <source>
        <dbReference type="SAM" id="MobiDB-lite"/>
    </source>
</evidence>
<feature type="region of interest" description="Disordered" evidence="1">
    <location>
        <begin position="1"/>
        <end position="32"/>
    </location>
</feature>
<protein>
    <submittedName>
        <fullName evidence="2">Uncharacterized protein</fullName>
    </submittedName>
</protein>
<organism evidence="2 3">
    <name type="scientific">Cherax quadricarinatus</name>
    <name type="common">Australian red claw crayfish</name>
    <dbReference type="NCBI Taxonomy" id="27406"/>
    <lineage>
        <taxon>Eukaryota</taxon>
        <taxon>Metazoa</taxon>
        <taxon>Ecdysozoa</taxon>
        <taxon>Arthropoda</taxon>
        <taxon>Crustacea</taxon>
        <taxon>Multicrustacea</taxon>
        <taxon>Malacostraca</taxon>
        <taxon>Eumalacostraca</taxon>
        <taxon>Eucarida</taxon>
        <taxon>Decapoda</taxon>
        <taxon>Pleocyemata</taxon>
        <taxon>Astacidea</taxon>
        <taxon>Parastacoidea</taxon>
        <taxon>Parastacidae</taxon>
        <taxon>Cherax</taxon>
    </lineage>
</organism>
<feature type="compositionally biased region" description="Basic and acidic residues" evidence="1">
    <location>
        <begin position="138"/>
        <end position="150"/>
    </location>
</feature>
<dbReference type="AlphaFoldDB" id="A0AAW0X1G1"/>
<reference evidence="2 3" key="1">
    <citation type="journal article" date="2024" name="BMC Genomics">
        <title>Genome assembly of redclaw crayfish (Cherax quadricarinatus) provides insights into its immune adaptation and hypoxia tolerance.</title>
        <authorList>
            <person name="Liu Z."/>
            <person name="Zheng J."/>
            <person name="Li H."/>
            <person name="Fang K."/>
            <person name="Wang S."/>
            <person name="He J."/>
            <person name="Zhou D."/>
            <person name="Weng S."/>
            <person name="Chi M."/>
            <person name="Gu Z."/>
            <person name="He J."/>
            <person name="Li F."/>
            <person name="Wang M."/>
        </authorList>
    </citation>
    <scope>NUCLEOTIDE SEQUENCE [LARGE SCALE GENOMIC DNA]</scope>
    <source>
        <strain evidence="2">ZL_2023a</strain>
    </source>
</reference>
<gene>
    <name evidence="2" type="ORF">OTU49_006432</name>
</gene>
<dbReference type="Proteomes" id="UP001445076">
    <property type="component" value="Unassembled WGS sequence"/>
</dbReference>
<keyword evidence="3" id="KW-1185">Reference proteome</keyword>
<dbReference type="EMBL" id="JARKIK010000053">
    <property type="protein sequence ID" value="KAK8733698.1"/>
    <property type="molecule type" value="Genomic_DNA"/>
</dbReference>
<comment type="caution">
    <text evidence="2">The sequence shown here is derived from an EMBL/GenBank/DDBJ whole genome shotgun (WGS) entry which is preliminary data.</text>
</comment>
<feature type="non-terminal residue" evidence="2">
    <location>
        <position position="1"/>
    </location>
</feature>
<sequence>VASPCSHTPNLLELQLMNPPGDKGQPPWTKNPNIADVDVLRVESSSLPCGSLMEKVHHHHNHQQRGVSDISPSPPLHHHLQQHRGVLDTSSSPPQHHHHHQKKGVSGLSALHQEPEINYEKEPRNDRDVRGLVSGNGSDKHLDTHHGIES</sequence>
<evidence type="ECO:0000313" key="3">
    <source>
        <dbReference type="Proteomes" id="UP001445076"/>
    </source>
</evidence>
<name>A0AAW0X1G1_CHEQU</name>
<feature type="region of interest" description="Disordered" evidence="1">
    <location>
        <begin position="54"/>
        <end position="150"/>
    </location>
</feature>